<dbReference type="InterPro" id="IPR024845">
    <property type="entry name" value="NHS-like"/>
</dbReference>
<reference evidence="2" key="1">
    <citation type="submission" date="2006-01" db="EMBL/GenBank/DDBJ databases">
        <authorList>
            <person name="Lindblad-Toh K."/>
            <person name="Mauceli E."/>
            <person name="Grabherr M."/>
            <person name="Chang J.L."/>
            <person name="Lander E.S."/>
        </authorList>
    </citation>
    <scope>NUCLEOTIDE SEQUENCE [LARGE SCALE GENOMIC DNA]</scope>
</reference>
<sequence>QKRNPFRPPSLPPLVETLHTRSHEQLQAVQRHQRRRSGSRERRVTVATPASAPAPVARQQSFTDLSTAATSDPDSDEVALGHRPKFPVPNTPSTLDKQTNWSGALPLPTPEERMKTSSQGVSSCLIPINVTGVGFDRDASVRCSLVHSQSVLQRRRKLRRRRTVAGVPRQVQRDPDSDDSPGSRERTVIVHGRDAAAHGEELDARLGTRDSGCQTEDFLISAAPSRRRIRSQRGQAVALSHSAGDILLLSDAADAMFRATVGAHLRSRSLPRDGARVVRDGHPGPRELILAAQGGEGSDHRAASDHQRRPKYEPLPGSPERSWMERSRKAGMGSCEISSSSDTFSSPVHSGSAAGVRLDHKDDHQSSSGNWSGSSSTCPSQTSETIHPAASPPLTGSSHCDSELSLNAGGQGLDDHGGFLPDPYQGLRTQRAGSFSSAAMDILEEAGEWGYADAGRPRDFSPEPESSLGCPSFTSMATCESSFSDKPPSEKADAVSHYSVDTEGYFTSMHFDCGIKGSRSFSYGSESDYGGHASFGRRCLSLRKAKAKPRPPKRSSSLRKLEPRACSRERKMQLALSEPPLVRGPLEVWGVGASADLPDLGVFGAADVRSFKDEGVVQSDYADLWLLNDLKSSDPYRSLSNSSTATGTTVIECAKSQGSAESQTSRPTSPSPPSAEGDLKLAGLASPSSGYSSQSETPTSSFPSAFFPGPLSPAGGKRKPKVPERKSSLSTVSPQTPPPPSCRGDLELPVIPPSHLDLRALLEVHVKPPACRAPVQVPRQNEHRAPASPGPAHPMLITATALHSVQLRPVGKGRGGRREDDEDALRSPPRLCRPPSEGSSESAFTSNEDLAGGECRGETGGGGRDRETEEEATSGPPAVDGYEQEMAETPEASQLQRRKFPTLRANQTPRKGVQPAMKAAERRSVSRPKAPLGAPQPGPRTSSVKVPSLSSCVYLCFVDTPCVLIDSTSCGSAAPPSSDGDDAVFLSPAKARTTEDLFAMIHRSKRKVLGRKDSAELIARNRLGAASGTTPPGSSASSPVPPASAAALALPGLHRVSGSIYRSAKRSSTSNEEFKLLLLKKGSRSESSYRMSAAEILKSPVAPKPAADSPMESPAPTGDLDSPPRQQQNQSGPDRLSSPYPGANAEGFSPKSFVLSPASRQSRPRIPPPASSSRYSARGRLYPAPMQAISEGEAENSDGSPHDDHSSQSST</sequence>
<dbReference type="OMA" id="CPTVTIV"/>
<organism evidence="2">
    <name type="scientific">Gasterosteus aculeatus</name>
    <name type="common">Three-spined stickleback</name>
    <dbReference type="NCBI Taxonomy" id="69293"/>
    <lineage>
        <taxon>Eukaryota</taxon>
        <taxon>Metazoa</taxon>
        <taxon>Chordata</taxon>
        <taxon>Craniata</taxon>
        <taxon>Vertebrata</taxon>
        <taxon>Euteleostomi</taxon>
        <taxon>Actinopterygii</taxon>
        <taxon>Neopterygii</taxon>
        <taxon>Teleostei</taxon>
        <taxon>Neoteleostei</taxon>
        <taxon>Acanthomorphata</taxon>
        <taxon>Eupercaria</taxon>
        <taxon>Perciformes</taxon>
        <taxon>Cottioidei</taxon>
        <taxon>Gasterosteales</taxon>
        <taxon>Gasterosteidae</taxon>
        <taxon>Gasterosteus</taxon>
    </lineage>
</organism>
<feature type="compositionally biased region" description="Low complexity" evidence="1">
    <location>
        <begin position="366"/>
        <end position="385"/>
    </location>
</feature>
<dbReference type="STRING" id="69293.ENSGACP00000018450"/>
<feature type="compositionally biased region" description="Basic and acidic residues" evidence="1">
    <location>
        <begin position="171"/>
        <end position="185"/>
    </location>
</feature>
<feature type="compositionally biased region" description="Low complexity" evidence="1">
    <location>
        <begin position="826"/>
        <end position="836"/>
    </location>
</feature>
<evidence type="ECO:0000256" key="1">
    <source>
        <dbReference type="SAM" id="MobiDB-lite"/>
    </source>
</evidence>
<dbReference type="GO" id="GO:0030154">
    <property type="term" value="P:cell differentiation"/>
    <property type="evidence" value="ECO:0007669"/>
    <property type="project" value="TreeGrafter"/>
</dbReference>
<reference evidence="2" key="2">
    <citation type="submission" date="2024-04" db="UniProtKB">
        <authorList>
            <consortium name="Ensembl"/>
        </authorList>
    </citation>
    <scope>IDENTIFICATION</scope>
</reference>
<feature type="compositionally biased region" description="Polar residues" evidence="1">
    <location>
        <begin position="336"/>
        <end position="349"/>
    </location>
</feature>
<dbReference type="GO" id="GO:0002088">
    <property type="term" value="P:lens development in camera-type eye"/>
    <property type="evidence" value="ECO:0007669"/>
    <property type="project" value="TreeGrafter"/>
</dbReference>
<feature type="region of interest" description="Disordered" evidence="1">
    <location>
        <begin position="805"/>
        <end position="945"/>
    </location>
</feature>
<feature type="region of interest" description="Disordered" evidence="1">
    <location>
        <begin position="1022"/>
        <end position="1043"/>
    </location>
</feature>
<feature type="compositionally biased region" description="Polar residues" evidence="1">
    <location>
        <begin position="91"/>
        <end position="102"/>
    </location>
</feature>
<feature type="compositionally biased region" description="Polar residues" evidence="1">
    <location>
        <begin position="686"/>
        <end position="703"/>
    </location>
</feature>
<feature type="compositionally biased region" description="Low complexity" evidence="1">
    <location>
        <begin position="1024"/>
        <end position="1043"/>
    </location>
</feature>
<feature type="compositionally biased region" description="Basic and acidic residues" evidence="1">
    <location>
        <begin position="297"/>
        <end position="312"/>
    </location>
</feature>
<feature type="region of interest" description="Disordered" evidence="1">
    <location>
        <begin position="157"/>
        <end position="185"/>
    </location>
</feature>
<accession>G3PLG9</accession>
<proteinExistence type="predicted"/>
<feature type="region of interest" description="Disordered" evidence="1">
    <location>
        <begin position="654"/>
        <end position="749"/>
    </location>
</feature>
<feature type="compositionally biased region" description="Polar residues" evidence="1">
    <location>
        <begin position="58"/>
        <end position="72"/>
    </location>
</feature>
<feature type="compositionally biased region" description="Low complexity" evidence="1">
    <location>
        <begin position="45"/>
        <end position="57"/>
    </location>
</feature>
<feature type="region of interest" description="Disordered" evidence="1">
    <location>
        <begin position="274"/>
        <end position="425"/>
    </location>
</feature>
<dbReference type="eggNOG" id="ENOG502QSCT">
    <property type="taxonomic scope" value="Eukaryota"/>
</dbReference>
<feature type="region of interest" description="Disordered" evidence="1">
    <location>
        <begin position="1100"/>
        <end position="1211"/>
    </location>
</feature>
<dbReference type="Ensembl" id="ENSGACT00000018486.1">
    <property type="protein sequence ID" value="ENSGACP00000018450.1"/>
    <property type="gene ID" value="ENSGACG00000013971.1"/>
</dbReference>
<name>G3PLG9_GASAC</name>
<dbReference type="AlphaFoldDB" id="G3PLG9"/>
<feature type="compositionally biased region" description="Basic and acidic residues" evidence="1">
    <location>
        <begin position="1200"/>
        <end position="1211"/>
    </location>
</feature>
<dbReference type="Bgee" id="ENSGACG00000013971">
    <property type="expression patterns" value="Expressed in heart and 2 other cell types or tissues"/>
</dbReference>
<feature type="region of interest" description="Disordered" evidence="1">
    <location>
        <begin position="24"/>
        <end position="118"/>
    </location>
</feature>
<evidence type="ECO:0000313" key="2">
    <source>
        <dbReference type="Ensembl" id="ENSGACP00000018450.1"/>
    </source>
</evidence>
<dbReference type="InParanoid" id="G3PLG9"/>
<feature type="compositionally biased region" description="Basic and acidic residues" evidence="1">
    <location>
        <begin position="274"/>
        <end position="285"/>
    </location>
</feature>
<dbReference type="Pfam" id="PF15273">
    <property type="entry name" value="NHS"/>
    <property type="match status" value="3"/>
</dbReference>
<dbReference type="PANTHER" id="PTHR23039">
    <property type="entry name" value="NANCE-HORAN SYNDROME PROTEIN"/>
    <property type="match status" value="1"/>
</dbReference>
<dbReference type="PANTHER" id="PTHR23039:SF5">
    <property type="entry name" value="ACTIN REMODELING REGULATOR NHS"/>
    <property type="match status" value="1"/>
</dbReference>
<feature type="compositionally biased region" description="Polar residues" evidence="1">
    <location>
        <begin position="837"/>
        <end position="848"/>
    </location>
</feature>
<protein>
    <submittedName>
        <fullName evidence="2">Nance-Horan syndrome a (congenital cataracts and dental anomalies)</fullName>
    </submittedName>
</protein>